<evidence type="ECO:0000256" key="3">
    <source>
        <dbReference type="ARBA" id="ARBA00023125"/>
    </source>
</evidence>
<dbReference type="InterPro" id="IPR005119">
    <property type="entry name" value="LysR_subst-bd"/>
</dbReference>
<keyword evidence="2" id="KW-0805">Transcription regulation</keyword>
<dbReference type="Pfam" id="PF00126">
    <property type="entry name" value="HTH_1"/>
    <property type="match status" value="1"/>
</dbReference>
<dbReference type="InterPro" id="IPR036390">
    <property type="entry name" value="WH_DNA-bd_sf"/>
</dbReference>
<organism evidence="6 7">
    <name type="scientific">Fusibacter paucivorans</name>
    <dbReference type="NCBI Taxonomy" id="76009"/>
    <lineage>
        <taxon>Bacteria</taxon>
        <taxon>Bacillati</taxon>
        <taxon>Bacillota</taxon>
        <taxon>Clostridia</taxon>
        <taxon>Eubacteriales</taxon>
        <taxon>Eubacteriales Family XII. Incertae Sedis</taxon>
        <taxon>Fusibacter</taxon>
    </lineage>
</organism>
<keyword evidence="3" id="KW-0238">DNA-binding</keyword>
<evidence type="ECO:0000313" key="7">
    <source>
        <dbReference type="Proteomes" id="UP000746471"/>
    </source>
</evidence>
<comment type="similarity">
    <text evidence="1">Belongs to the LysR transcriptional regulatory family.</text>
</comment>
<protein>
    <submittedName>
        <fullName evidence="6">LysR family transcriptional regulator</fullName>
    </submittedName>
</protein>
<proteinExistence type="inferred from homology"/>
<dbReference type="Gene3D" id="3.40.190.10">
    <property type="entry name" value="Periplasmic binding protein-like II"/>
    <property type="match status" value="2"/>
</dbReference>
<sequence>MTTTQIEVFVCVAKMKNFTRAGETLGMTQSAVSHAITNLESDLNVKLFERSRNGVTLTEIGEVVYVRMRTILQEINMIYNDVKPVKHVPQGVLRVGMLPSTAASIVPKVMRLFAHEFPQVAIVLFEGTDDEVENWIENGIVDVGFVTLPNEQFNTVFILQDELCAILPENHPLKHDKNVAIKHLQSDFFIMSKGGCEPLIRSVMAKEGTSLCVQHEVNNLYTIVEMVKEGIGITLMPSLALGSIAPDGFSVKPLTPPVYRQLALAFRNEMQGQLLLELFVQKMKLVALTYHINGF</sequence>
<dbReference type="PRINTS" id="PR00039">
    <property type="entry name" value="HTHLYSR"/>
</dbReference>
<accession>A0ABS5PKZ4</accession>
<dbReference type="SUPFAM" id="SSF53850">
    <property type="entry name" value="Periplasmic binding protein-like II"/>
    <property type="match status" value="1"/>
</dbReference>
<dbReference type="CDD" id="cd05466">
    <property type="entry name" value="PBP2_LTTR_substrate"/>
    <property type="match status" value="1"/>
</dbReference>
<dbReference type="PANTHER" id="PTHR30419">
    <property type="entry name" value="HTH-TYPE TRANSCRIPTIONAL REGULATOR YBHD"/>
    <property type="match status" value="1"/>
</dbReference>
<dbReference type="Pfam" id="PF03466">
    <property type="entry name" value="LysR_substrate"/>
    <property type="match status" value="1"/>
</dbReference>
<reference evidence="6 7" key="1">
    <citation type="submission" date="2021-05" db="EMBL/GenBank/DDBJ databases">
        <title>Fusibacter ferrireducens sp. nov., an anaerobic, sulfur- and Fe-reducing bacterium isolated from the mangrove sediment.</title>
        <authorList>
            <person name="Qiu D."/>
        </authorList>
    </citation>
    <scope>NUCLEOTIDE SEQUENCE [LARGE SCALE GENOMIC DNA]</scope>
    <source>
        <strain evidence="6 7">DSM 12116</strain>
    </source>
</reference>
<dbReference type="InterPro" id="IPR036388">
    <property type="entry name" value="WH-like_DNA-bd_sf"/>
</dbReference>
<keyword evidence="7" id="KW-1185">Reference proteome</keyword>
<keyword evidence="4" id="KW-0804">Transcription</keyword>
<dbReference type="Gene3D" id="1.10.10.10">
    <property type="entry name" value="Winged helix-like DNA-binding domain superfamily/Winged helix DNA-binding domain"/>
    <property type="match status" value="1"/>
</dbReference>
<evidence type="ECO:0000256" key="4">
    <source>
        <dbReference type="ARBA" id="ARBA00023163"/>
    </source>
</evidence>
<dbReference type="SUPFAM" id="SSF46785">
    <property type="entry name" value="Winged helix' DNA-binding domain"/>
    <property type="match status" value="1"/>
</dbReference>
<dbReference type="InterPro" id="IPR000847">
    <property type="entry name" value="LysR_HTH_N"/>
</dbReference>
<dbReference type="Proteomes" id="UP000746471">
    <property type="component" value="Unassembled WGS sequence"/>
</dbReference>
<evidence type="ECO:0000256" key="2">
    <source>
        <dbReference type="ARBA" id="ARBA00023015"/>
    </source>
</evidence>
<name>A0ABS5PKZ4_9FIRM</name>
<evidence type="ECO:0000259" key="5">
    <source>
        <dbReference type="PROSITE" id="PS50931"/>
    </source>
</evidence>
<dbReference type="InterPro" id="IPR050950">
    <property type="entry name" value="HTH-type_LysR_regulators"/>
</dbReference>
<dbReference type="EMBL" id="JAHBCL010000004">
    <property type="protein sequence ID" value="MBS7525723.1"/>
    <property type="molecule type" value="Genomic_DNA"/>
</dbReference>
<comment type="caution">
    <text evidence="6">The sequence shown here is derived from an EMBL/GenBank/DDBJ whole genome shotgun (WGS) entry which is preliminary data.</text>
</comment>
<dbReference type="PANTHER" id="PTHR30419:SF24">
    <property type="entry name" value="HTH-TYPE TRANSCRIPTIONAL REGULATOR CZCR"/>
    <property type="match status" value="1"/>
</dbReference>
<dbReference type="RefSeq" id="WP_213235507.1">
    <property type="nucleotide sequence ID" value="NZ_JAHBCL010000004.1"/>
</dbReference>
<gene>
    <name evidence="6" type="ORF">KHM83_03425</name>
</gene>
<evidence type="ECO:0000256" key="1">
    <source>
        <dbReference type="ARBA" id="ARBA00009437"/>
    </source>
</evidence>
<evidence type="ECO:0000313" key="6">
    <source>
        <dbReference type="EMBL" id="MBS7525723.1"/>
    </source>
</evidence>
<dbReference type="PROSITE" id="PS50931">
    <property type="entry name" value="HTH_LYSR"/>
    <property type="match status" value="1"/>
</dbReference>
<feature type="domain" description="HTH lysR-type" evidence="5">
    <location>
        <begin position="1"/>
        <end position="58"/>
    </location>
</feature>